<comment type="caution">
    <text evidence="2">The sequence shown here is derived from an EMBL/GenBank/DDBJ whole genome shotgun (WGS) entry which is preliminary data.</text>
</comment>
<accession>A0A8K0SWL7</accession>
<reference evidence="2" key="1">
    <citation type="journal article" date="2021" name="Nat. Commun.">
        <title>Genetic determinants of endophytism in the Arabidopsis root mycobiome.</title>
        <authorList>
            <person name="Mesny F."/>
            <person name="Miyauchi S."/>
            <person name="Thiergart T."/>
            <person name="Pickel B."/>
            <person name="Atanasova L."/>
            <person name="Karlsson M."/>
            <person name="Huettel B."/>
            <person name="Barry K.W."/>
            <person name="Haridas S."/>
            <person name="Chen C."/>
            <person name="Bauer D."/>
            <person name="Andreopoulos W."/>
            <person name="Pangilinan J."/>
            <person name="LaButti K."/>
            <person name="Riley R."/>
            <person name="Lipzen A."/>
            <person name="Clum A."/>
            <person name="Drula E."/>
            <person name="Henrissat B."/>
            <person name="Kohler A."/>
            <person name="Grigoriev I.V."/>
            <person name="Martin F.M."/>
            <person name="Hacquard S."/>
        </authorList>
    </citation>
    <scope>NUCLEOTIDE SEQUENCE</scope>
    <source>
        <strain evidence="2">MPI-CAGE-CH-0235</strain>
    </source>
</reference>
<protein>
    <submittedName>
        <fullName evidence="2">Uncharacterized protein</fullName>
    </submittedName>
</protein>
<evidence type="ECO:0000313" key="3">
    <source>
        <dbReference type="Proteomes" id="UP000813444"/>
    </source>
</evidence>
<dbReference type="Proteomes" id="UP000813444">
    <property type="component" value="Unassembled WGS sequence"/>
</dbReference>
<proteinExistence type="predicted"/>
<dbReference type="AlphaFoldDB" id="A0A8K0SWL7"/>
<evidence type="ECO:0000256" key="1">
    <source>
        <dbReference type="SAM" id="MobiDB-lite"/>
    </source>
</evidence>
<evidence type="ECO:0000313" key="2">
    <source>
        <dbReference type="EMBL" id="KAH7320168.1"/>
    </source>
</evidence>
<name>A0A8K0SWL7_9HYPO</name>
<dbReference type="OrthoDB" id="5428138at2759"/>
<organism evidence="2 3">
    <name type="scientific">Stachybotrys elegans</name>
    <dbReference type="NCBI Taxonomy" id="80388"/>
    <lineage>
        <taxon>Eukaryota</taxon>
        <taxon>Fungi</taxon>
        <taxon>Dikarya</taxon>
        <taxon>Ascomycota</taxon>
        <taxon>Pezizomycotina</taxon>
        <taxon>Sordariomycetes</taxon>
        <taxon>Hypocreomycetidae</taxon>
        <taxon>Hypocreales</taxon>
        <taxon>Stachybotryaceae</taxon>
        <taxon>Stachybotrys</taxon>
    </lineage>
</organism>
<keyword evidence="3" id="KW-1185">Reference proteome</keyword>
<dbReference type="EMBL" id="JAGPNK010000006">
    <property type="protein sequence ID" value="KAH7320168.1"/>
    <property type="molecule type" value="Genomic_DNA"/>
</dbReference>
<sequence>MAKRSSKPRVVQPSVKSASCSDSPLVKRYGEKESDDYYRQKGFHPNVTLLSADKYERVWVKIAQRYAWRPSCRDFVHHSKYFRETTNLGGRQLTRGLLTFRPEFASRLPADGVRKRQDNNILIRLLESPHVGGLVVEHIFAQGRTTVQYAALTCTRVWKVLAATSNMYNYLASDFVTYGRNGVFIVMTPHYTIQEFKDVDPLKAQDVIGEPPSSLDWRRDAKAHELVTTNILHLIHGKQLSLANGSPNPFTENLDTVVVGLVENLAAIPKLPPIDQFTTSFQQKVYAPPVGFSHACLQQLLMKIYPQRTSITVLYLERVQMLDRRVLAIILRACPRVRMVGVYDCPLLHFGDVVCLLDLIWEINKERQELSLPKITGFDFRPRYHAGMPWNDESAATYGLTWAKRHRQPLQRGFFAIILKAFMKSRCMRLTDTLFARNNAFVKYLKRIPNPPLAVPTFLDALWRSMELDPKVGDFKNKQRMATYDLLKPVRMGLQKLDSDWPDWYIHRMGKHFVLCCSCGYELLPEFFSYDMLHFPPDFRVCAECELMGMLDREADHCKQMKLDALRQLFPDWNGGDFNLDCPIPTKGSHLLRLKTSLAVRPAPPQMRMGANGAIYTPRHDVPLTRHLKRHADSLQNLPSLAQLADPSAPGWGPSRQACANIELYCYCIRHLLRQYGRAHEVTMSINFTSDDVHEVQPAVKEQQDQDWSMGFREALESHRSPGGSFW</sequence>
<gene>
    <name evidence="2" type="ORF">B0I35DRAFT_478440</name>
</gene>
<feature type="region of interest" description="Disordered" evidence="1">
    <location>
        <begin position="1"/>
        <end position="22"/>
    </location>
</feature>